<dbReference type="NCBIfam" id="TIGR02464">
    <property type="entry name" value="ribofla_fusion"/>
    <property type="match status" value="1"/>
</dbReference>
<evidence type="ECO:0000256" key="3">
    <source>
        <dbReference type="SAM" id="MobiDB-lite"/>
    </source>
</evidence>
<dbReference type="SUPFAM" id="SSF143990">
    <property type="entry name" value="YbiA-like"/>
    <property type="match status" value="1"/>
</dbReference>
<dbReference type="Proteomes" id="UP000037982">
    <property type="component" value="Unassembled WGS sequence"/>
</dbReference>
<feature type="compositionally biased region" description="Basic and acidic residues" evidence="3">
    <location>
        <begin position="12"/>
        <end position="23"/>
    </location>
</feature>
<dbReference type="Gene3D" id="1.10.357.40">
    <property type="entry name" value="YbiA-like"/>
    <property type="match status" value="1"/>
</dbReference>
<reference evidence="6" key="1">
    <citation type="submission" date="2015-07" db="EMBL/GenBank/DDBJ databases">
        <authorList>
            <person name="Ju K.-S."/>
            <person name="Doroghazi J.R."/>
            <person name="Metcalf W.W."/>
        </authorList>
    </citation>
    <scope>NUCLEOTIDE SEQUENCE [LARGE SCALE GENOMIC DNA]</scope>
    <source>
        <strain evidence="6">NRRL ISP-5002</strain>
    </source>
</reference>
<organism evidence="5 6">
    <name type="scientific">Streptomyces chattanoogensis</name>
    <dbReference type="NCBI Taxonomy" id="66876"/>
    <lineage>
        <taxon>Bacteria</taxon>
        <taxon>Bacillati</taxon>
        <taxon>Actinomycetota</taxon>
        <taxon>Actinomycetes</taxon>
        <taxon>Kitasatosporales</taxon>
        <taxon>Streptomycetaceae</taxon>
        <taxon>Streptomyces</taxon>
    </lineage>
</organism>
<evidence type="ECO:0000313" key="5">
    <source>
        <dbReference type="EMBL" id="KPC62378.1"/>
    </source>
</evidence>
<dbReference type="RefSeq" id="WP_053924954.1">
    <property type="nucleotide sequence ID" value="NZ_LGKG01000140.1"/>
</dbReference>
<dbReference type="PATRIC" id="fig|66876.3.peg.4328"/>
<keyword evidence="6" id="KW-1185">Reference proteome</keyword>
<dbReference type="CDD" id="cd15457">
    <property type="entry name" value="NADAR"/>
    <property type="match status" value="1"/>
</dbReference>
<comment type="caution">
    <text evidence="5">The sequence shown here is derived from an EMBL/GenBank/DDBJ whole genome shotgun (WGS) entry which is preliminary data.</text>
</comment>
<dbReference type="Pfam" id="PF08719">
    <property type="entry name" value="NADAR"/>
    <property type="match status" value="1"/>
</dbReference>
<comment type="catalytic activity">
    <reaction evidence="1">
        <text>5-amino-6-(5-phospho-D-ribosylamino)uracil + H2O = 5,6-diaminouracil + D-ribose 5-phosphate</text>
        <dbReference type="Rhea" id="RHEA:55020"/>
        <dbReference type="ChEBI" id="CHEBI:15377"/>
        <dbReference type="ChEBI" id="CHEBI:46252"/>
        <dbReference type="ChEBI" id="CHEBI:58453"/>
        <dbReference type="ChEBI" id="CHEBI:78346"/>
    </reaction>
</comment>
<evidence type="ECO:0000256" key="1">
    <source>
        <dbReference type="ARBA" id="ARBA00000022"/>
    </source>
</evidence>
<accession>A0A0N0XUF0</accession>
<dbReference type="AlphaFoldDB" id="A0A0N0XUF0"/>
<proteinExistence type="predicted"/>
<name>A0A0N0XUF0_9ACTN</name>
<dbReference type="InterPro" id="IPR012816">
    <property type="entry name" value="NADAR"/>
</dbReference>
<evidence type="ECO:0000259" key="4">
    <source>
        <dbReference type="Pfam" id="PF08719"/>
    </source>
</evidence>
<gene>
    <name evidence="5" type="ORF">ADL29_19685</name>
</gene>
<protein>
    <recommendedName>
        <fullName evidence="4">NADAR domain-containing protein</fullName>
    </recommendedName>
</protein>
<dbReference type="EMBL" id="LGKG01000140">
    <property type="protein sequence ID" value="KPC62378.1"/>
    <property type="molecule type" value="Genomic_DNA"/>
</dbReference>
<sequence>MVHNITGTDTQDDTRRTADGPRSVEELRAVTAAGKRVKYVHFWGHRPQRDGSIGASCFSQWWPSPFTADGVTYATAEHWMMAGKARLFADEEAERRAIAAGHPKQAKDIGRTVRGFDDALWQRHRFGLVVEGNLHKFGQDTALREFLLGTGSRVLVEASPLDRVWGIGLAADDERAQDPARWRGLNLLGFALMEVRQRLGEEG</sequence>
<feature type="domain" description="NADAR" evidence="4">
    <location>
        <begin position="53"/>
        <end position="199"/>
    </location>
</feature>
<dbReference type="InterPro" id="IPR037238">
    <property type="entry name" value="YbiA-like_sf"/>
</dbReference>
<comment type="catalytic activity">
    <reaction evidence="2">
        <text>2,5-diamino-6-hydroxy-4-(5-phosphoribosylamino)-pyrimidine + H2O = 2,5,6-triamino-4-hydroxypyrimidine + D-ribose 5-phosphate</text>
        <dbReference type="Rhea" id="RHEA:23436"/>
        <dbReference type="ChEBI" id="CHEBI:15377"/>
        <dbReference type="ChEBI" id="CHEBI:58614"/>
        <dbReference type="ChEBI" id="CHEBI:78346"/>
        <dbReference type="ChEBI" id="CHEBI:137796"/>
    </reaction>
</comment>
<evidence type="ECO:0000313" key="6">
    <source>
        <dbReference type="Proteomes" id="UP000037982"/>
    </source>
</evidence>
<evidence type="ECO:0000256" key="2">
    <source>
        <dbReference type="ARBA" id="ARBA00000751"/>
    </source>
</evidence>
<feature type="region of interest" description="Disordered" evidence="3">
    <location>
        <begin position="1"/>
        <end position="23"/>
    </location>
</feature>